<evidence type="ECO:0000313" key="4">
    <source>
        <dbReference type="Proteomes" id="UP000724149"/>
    </source>
</evidence>
<sequence length="476" mass="53964">MNPERRQLSVINLPESTPPEVRLPVVPETIVVHLGAPNQPAENVEIPFSDYIKNVASSEIYPTWPEEALRANIYAQISFALNRIYTEWYRSRGYDFDITSSIQFDQAFVKDRDVFENVSDIVDEIFNDYLRRPDQANPLFAQFCSGTTVTCDGLSQWGSVDLANQGLDALEILRTYYGDDLELVEDAPIENLTESYPGVPLELGDSNNDVYVIQQSLNRIRRNFPAIPRIPLEDGVFDPATQEAVRVFQQVFNMPVTGVVDKATWYRIKEIYTSVKKLADLYSEGIRLDEAELLYPGQLTVGDTGLPVTTIQYYLNAFAYFNPYIPAVPIDGIYSSDTAAAVEVFQRQYGLDPTGITDRETWYKMQEVYRGILSVVDTEFGDLKPAIYPGYLLSQGLENQDVENLQRYLTYISRYLPEIPLTEVTGYFGAKTEEAVRAFQELYGIPATGRVGALTWNTITFVYRRLLSEQNNTGES</sequence>
<dbReference type="InterPro" id="IPR013693">
    <property type="entry name" value="SpoIID/LytB_N"/>
</dbReference>
<evidence type="ECO:0000313" key="3">
    <source>
        <dbReference type="EMBL" id="MBM6924293.1"/>
    </source>
</evidence>
<name>A0ABS2GQ84_9FIRM</name>
<dbReference type="SUPFAM" id="SSF47090">
    <property type="entry name" value="PGBD-like"/>
    <property type="match status" value="3"/>
</dbReference>
<organism evidence="3 4">
    <name type="scientific">Hydrogenoanaerobacterium saccharovorans</name>
    <dbReference type="NCBI Taxonomy" id="474960"/>
    <lineage>
        <taxon>Bacteria</taxon>
        <taxon>Bacillati</taxon>
        <taxon>Bacillota</taxon>
        <taxon>Clostridia</taxon>
        <taxon>Eubacteriales</taxon>
        <taxon>Oscillospiraceae</taxon>
        <taxon>Hydrogenoanaerobacterium</taxon>
    </lineage>
</organism>
<accession>A0ABS2GQ84</accession>
<dbReference type="EMBL" id="JACSNR010000018">
    <property type="protein sequence ID" value="MBM6924293.1"/>
    <property type="molecule type" value="Genomic_DNA"/>
</dbReference>
<feature type="domain" description="Peptidoglycan binding-like" evidence="1">
    <location>
        <begin position="207"/>
        <end position="267"/>
    </location>
</feature>
<evidence type="ECO:0000259" key="1">
    <source>
        <dbReference type="Pfam" id="PF01471"/>
    </source>
</evidence>
<dbReference type="InterPro" id="IPR036365">
    <property type="entry name" value="PGBD-like_sf"/>
</dbReference>
<dbReference type="Gene3D" id="1.10.101.10">
    <property type="entry name" value="PGBD-like superfamily/PGBD"/>
    <property type="match status" value="3"/>
</dbReference>
<dbReference type="InterPro" id="IPR002477">
    <property type="entry name" value="Peptidoglycan-bd-like"/>
</dbReference>
<feature type="domain" description="Sporulation stage II protein D amidase enhancer LytB N-terminal" evidence="2">
    <location>
        <begin position="45"/>
        <end position="110"/>
    </location>
</feature>
<keyword evidence="4" id="KW-1185">Reference proteome</keyword>
<dbReference type="Pfam" id="PF08486">
    <property type="entry name" value="SpoIID"/>
    <property type="match status" value="1"/>
</dbReference>
<dbReference type="Proteomes" id="UP000724149">
    <property type="component" value="Unassembled WGS sequence"/>
</dbReference>
<feature type="domain" description="Peptidoglycan binding-like" evidence="1">
    <location>
        <begin position="399"/>
        <end position="458"/>
    </location>
</feature>
<dbReference type="Pfam" id="PF01471">
    <property type="entry name" value="PG_binding_1"/>
    <property type="match status" value="3"/>
</dbReference>
<feature type="domain" description="Peptidoglycan binding-like" evidence="1">
    <location>
        <begin position="306"/>
        <end position="365"/>
    </location>
</feature>
<comment type="caution">
    <text evidence="3">The sequence shown here is derived from an EMBL/GenBank/DDBJ whole genome shotgun (WGS) entry which is preliminary data.</text>
</comment>
<dbReference type="InterPro" id="IPR036366">
    <property type="entry name" value="PGBDSf"/>
</dbReference>
<gene>
    <name evidence="3" type="ORF">H9X81_11420</name>
</gene>
<reference evidence="3 4" key="1">
    <citation type="journal article" date="2021" name="Sci. Rep.">
        <title>The distribution of antibiotic resistance genes in chicken gut microbiota commensals.</title>
        <authorList>
            <person name="Juricova H."/>
            <person name="Matiasovicova J."/>
            <person name="Kubasova T."/>
            <person name="Cejkova D."/>
            <person name="Rychlik I."/>
        </authorList>
    </citation>
    <scope>NUCLEOTIDE SEQUENCE [LARGE SCALE GENOMIC DNA]</scope>
    <source>
        <strain evidence="3 4">An564</strain>
    </source>
</reference>
<evidence type="ECO:0000259" key="2">
    <source>
        <dbReference type="Pfam" id="PF08486"/>
    </source>
</evidence>
<protein>
    <submittedName>
        <fullName evidence="3">Peptidoglycan-binding protein</fullName>
    </submittedName>
</protein>
<proteinExistence type="predicted"/>